<keyword evidence="2" id="KW-1185">Reference proteome</keyword>
<dbReference type="STRING" id="897.B2D07_12015"/>
<dbReference type="EMBL" id="ATHJ01000011">
    <property type="protein sequence ID" value="EPR44987.1"/>
    <property type="molecule type" value="Genomic_DNA"/>
</dbReference>
<protein>
    <submittedName>
        <fullName evidence="1">Uncharacterized protein</fullName>
    </submittedName>
</protein>
<name>S7U6L0_DESML</name>
<accession>S7U6L0</accession>
<dbReference type="AlphaFoldDB" id="S7U6L0"/>
<sequence>MTISQKEYVREVEQTLQKWADRLEELVAEVNSAKPERRQALQTLIDAIIENRNFIEMQMKEIKKSDDNWLRLKESVEGAAKNLDQSYRSALAYIM</sequence>
<proteinExistence type="predicted"/>
<evidence type="ECO:0000313" key="2">
    <source>
        <dbReference type="Proteomes" id="UP000014977"/>
    </source>
</evidence>
<evidence type="ECO:0000313" key="1">
    <source>
        <dbReference type="EMBL" id="EPR44987.1"/>
    </source>
</evidence>
<gene>
    <name evidence="1" type="ORF">dsmv_1023</name>
</gene>
<organism evidence="1 2">
    <name type="scientific">Desulfococcus multivorans DSM 2059</name>
    <dbReference type="NCBI Taxonomy" id="1121405"/>
    <lineage>
        <taxon>Bacteria</taxon>
        <taxon>Pseudomonadati</taxon>
        <taxon>Thermodesulfobacteriota</taxon>
        <taxon>Desulfobacteria</taxon>
        <taxon>Desulfobacterales</taxon>
        <taxon>Desulfococcaceae</taxon>
        <taxon>Desulfococcus</taxon>
    </lineage>
</organism>
<reference evidence="1 2" key="1">
    <citation type="journal article" date="2013" name="Genome Announc.">
        <title>Draft genome sequences for three mercury-methylating, sulfate-reducing bacteria.</title>
        <authorList>
            <person name="Brown S.D."/>
            <person name="Hurt R.A.Jr."/>
            <person name="Gilmour C.C."/>
            <person name="Elias D.A."/>
        </authorList>
    </citation>
    <scope>NUCLEOTIDE SEQUENCE [LARGE SCALE GENOMIC DNA]</scope>
    <source>
        <strain evidence="1 2">DSM 2059</strain>
    </source>
</reference>
<dbReference type="Proteomes" id="UP000014977">
    <property type="component" value="Unassembled WGS sequence"/>
</dbReference>
<dbReference type="RefSeq" id="WP_020875214.1">
    <property type="nucleotide sequence ID" value="NZ_ATHJ01000011.1"/>
</dbReference>
<comment type="caution">
    <text evidence="1">The sequence shown here is derived from an EMBL/GenBank/DDBJ whole genome shotgun (WGS) entry which is preliminary data.</text>
</comment>